<keyword evidence="1" id="KW-0472">Membrane</keyword>
<keyword evidence="3" id="KW-1185">Reference proteome</keyword>
<reference evidence="2 3" key="1">
    <citation type="submission" date="2023-07" db="EMBL/GenBank/DDBJ databases">
        <title>Sequencing the genomes of 1000 actinobacteria strains.</title>
        <authorList>
            <person name="Klenk H.-P."/>
        </authorList>
    </citation>
    <scope>NUCLEOTIDE SEQUENCE [LARGE SCALE GENOMIC DNA]</scope>
    <source>
        <strain evidence="2 3">DSM 43749</strain>
    </source>
</reference>
<sequence>MTRPTVDEIRAHLRDRANDALRRPVAHGGEIGLLLCLDAAAFAHGLGAAWAAFRAELVERRAANGAGVRGGVHAVLGRADDDVVASVYAEFAHRHDFLVPDRLLDRDEHDRLLASAHGWCARDRVRDEVLDRFGTPTALLGGRNPRHPGTLLYGAADRARPPVLFHLRGEPDLPEPVVLAVRLGGADFPEGFAFTPRGAGITARDHGV</sequence>
<dbReference type="Proteomes" id="UP001268819">
    <property type="component" value="Unassembled WGS sequence"/>
</dbReference>
<keyword evidence="1" id="KW-0812">Transmembrane</keyword>
<organism evidence="2 3">
    <name type="scientific">Saccharothrix longispora</name>
    <dbReference type="NCBI Taxonomy" id="33920"/>
    <lineage>
        <taxon>Bacteria</taxon>
        <taxon>Bacillati</taxon>
        <taxon>Actinomycetota</taxon>
        <taxon>Actinomycetes</taxon>
        <taxon>Pseudonocardiales</taxon>
        <taxon>Pseudonocardiaceae</taxon>
        <taxon>Saccharothrix</taxon>
    </lineage>
</organism>
<dbReference type="RefSeq" id="WP_310306868.1">
    <property type="nucleotide sequence ID" value="NZ_BAAAXB010000001.1"/>
</dbReference>
<evidence type="ECO:0000256" key="1">
    <source>
        <dbReference type="SAM" id="Phobius"/>
    </source>
</evidence>
<proteinExistence type="predicted"/>
<evidence type="ECO:0000313" key="2">
    <source>
        <dbReference type="EMBL" id="MDR6593887.1"/>
    </source>
</evidence>
<evidence type="ECO:0000313" key="3">
    <source>
        <dbReference type="Proteomes" id="UP001268819"/>
    </source>
</evidence>
<gene>
    <name evidence="2" type="ORF">J2S66_002271</name>
</gene>
<dbReference type="EMBL" id="JAVDSG010000001">
    <property type="protein sequence ID" value="MDR6593887.1"/>
    <property type="molecule type" value="Genomic_DNA"/>
</dbReference>
<comment type="caution">
    <text evidence="2">The sequence shown here is derived from an EMBL/GenBank/DDBJ whole genome shotgun (WGS) entry which is preliminary data.</text>
</comment>
<accession>A0ABU1PTB0</accession>
<keyword evidence="1" id="KW-1133">Transmembrane helix</keyword>
<protein>
    <submittedName>
        <fullName evidence="2">Uncharacterized protein</fullName>
    </submittedName>
</protein>
<name>A0ABU1PTB0_9PSEU</name>
<feature type="transmembrane region" description="Helical" evidence="1">
    <location>
        <begin position="31"/>
        <end position="53"/>
    </location>
</feature>